<evidence type="ECO:0000256" key="3">
    <source>
        <dbReference type="ARBA" id="ARBA00022517"/>
    </source>
</evidence>
<accession>A0A427XKY8</accession>
<dbReference type="GO" id="GO:1902626">
    <property type="term" value="P:assembly of large subunit precursor of preribosome"/>
    <property type="evidence" value="ECO:0007669"/>
    <property type="project" value="UniProtKB-ARBA"/>
</dbReference>
<dbReference type="Gene3D" id="2.30.130.10">
    <property type="entry name" value="PUA domain"/>
    <property type="match status" value="1"/>
</dbReference>
<dbReference type="CDD" id="cd21146">
    <property type="entry name" value="Nip7_N_euk"/>
    <property type="match status" value="1"/>
</dbReference>
<comment type="similarity">
    <text evidence="2 7">Belongs to the NIP7 family.</text>
</comment>
<dbReference type="Pfam" id="PF17833">
    <property type="entry name" value="pre-PUA_NIP7"/>
    <property type="match status" value="1"/>
</dbReference>
<evidence type="ECO:0000313" key="11">
    <source>
        <dbReference type="Proteomes" id="UP000279259"/>
    </source>
</evidence>
<evidence type="ECO:0000256" key="1">
    <source>
        <dbReference type="ARBA" id="ARBA00004604"/>
    </source>
</evidence>
<evidence type="ECO:0000256" key="2">
    <source>
        <dbReference type="ARBA" id="ARBA00009895"/>
    </source>
</evidence>
<dbReference type="STRING" id="1890683.A0A427XKY8"/>
<dbReference type="CDD" id="cd21151">
    <property type="entry name" value="PUA_Nip7-like"/>
    <property type="match status" value="1"/>
</dbReference>
<dbReference type="InterPro" id="IPR005155">
    <property type="entry name" value="UPF0113_PUA"/>
</dbReference>
<evidence type="ECO:0000256" key="7">
    <source>
        <dbReference type="PIRNR" id="PIRNR017190"/>
    </source>
</evidence>
<dbReference type="Gene3D" id="3.10.450.220">
    <property type="match status" value="1"/>
</dbReference>
<keyword evidence="3 7" id="KW-0690">Ribosome biogenesis</keyword>
<dbReference type="SUPFAM" id="SSF88802">
    <property type="entry name" value="Pre-PUA domain"/>
    <property type="match status" value="1"/>
</dbReference>
<dbReference type="OrthoDB" id="27490at2759"/>
<dbReference type="InterPro" id="IPR040598">
    <property type="entry name" value="NIP7_N"/>
</dbReference>
<dbReference type="SUPFAM" id="SSF88697">
    <property type="entry name" value="PUA domain-like"/>
    <property type="match status" value="1"/>
</dbReference>
<dbReference type="InterPro" id="IPR055359">
    <property type="entry name" value="Nip7_N_euk"/>
</dbReference>
<comment type="function">
    <text evidence="6 7">Required for proper 27S pre-rRNA processing and 60S ribosome subunit assembly.</text>
</comment>
<dbReference type="AlphaFoldDB" id="A0A427XKY8"/>
<dbReference type="InterPro" id="IPR036974">
    <property type="entry name" value="PUA_sf"/>
</dbReference>
<dbReference type="FunFam" id="3.10.450.220:FF:000001">
    <property type="entry name" value="60S ribosome subunit biogenesis protein NIP7 homolog"/>
    <property type="match status" value="1"/>
</dbReference>
<name>A0A427XKY8_9TREE</name>
<evidence type="ECO:0000256" key="5">
    <source>
        <dbReference type="ARBA" id="ARBA00023242"/>
    </source>
</evidence>
<dbReference type="GO" id="GO:0003723">
    <property type="term" value="F:RNA binding"/>
    <property type="evidence" value="ECO:0007669"/>
    <property type="project" value="UniProtKB-KW"/>
</dbReference>
<dbReference type="EMBL" id="RSCD01000046">
    <property type="protein sequence ID" value="RSH79545.1"/>
    <property type="molecule type" value="Genomic_DNA"/>
</dbReference>
<dbReference type="InterPro" id="IPR016686">
    <property type="entry name" value="Ribosomal_synth_fac_NIP7"/>
</dbReference>
<organism evidence="10 11">
    <name type="scientific">Saitozyma podzolica</name>
    <dbReference type="NCBI Taxonomy" id="1890683"/>
    <lineage>
        <taxon>Eukaryota</taxon>
        <taxon>Fungi</taxon>
        <taxon>Dikarya</taxon>
        <taxon>Basidiomycota</taxon>
        <taxon>Agaricomycotina</taxon>
        <taxon>Tremellomycetes</taxon>
        <taxon>Tremellales</taxon>
        <taxon>Trimorphomycetaceae</taxon>
        <taxon>Saitozyma</taxon>
    </lineage>
</organism>
<keyword evidence="4 7" id="KW-0694">RNA-binding</keyword>
<dbReference type="Pfam" id="PF03657">
    <property type="entry name" value="UPF0113"/>
    <property type="match status" value="1"/>
</dbReference>
<dbReference type="FunFam" id="2.30.130.10:FF:000002">
    <property type="entry name" value="60S ribosome subunit biogenesis protein NIP7 homolog"/>
    <property type="match status" value="1"/>
</dbReference>
<comment type="subunit">
    <text evidence="7">Interacts with pre-ribosome complex.</text>
</comment>
<proteinExistence type="inferred from homology"/>
<protein>
    <recommendedName>
        <fullName evidence="7">60S ribosome subunit biogenesis protein NIP7</fullName>
    </recommendedName>
</protein>
<keyword evidence="11" id="KW-1185">Reference proteome</keyword>
<dbReference type="PIRSF" id="PIRSF017190">
    <property type="entry name" value="Rbsml_synth_fac_NIP7"/>
    <property type="match status" value="1"/>
</dbReference>
<sequence length="194" mass="22203">MRPLTEEETKAVFETLTPCRACQLIGKNLVHLIDRDEDDAYCFRLHRDRVYYLPLSMLHLATSVARPNLVSLGTCFGKFSKTGKFKLGITSLDWLAKYAKYKIWIKPAGELPFLYGNHVVKAHLGRITEDTPEHQGVVVFSMSDVPLAVAPVTRPRLWRHRPIHLDTRKLDPSGIIVFHQADVGEFLRDEDTMF</sequence>
<keyword evidence="5 7" id="KW-0539">Nucleus</keyword>
<feature type="domain" description="60S ribosome subunit biogenesis protein NIP7 pre-PUA" evidence="9">
    <location>
        <begin position="1"/>
        <end position="89"/>
    </location>
</feature>
<dbReference type="PROSITE" id="PS50890">
    <property type="entry name" value="PUA"/>
    <property type="match status" value="1"/>
</dbReference>
<reference evidence="10 11" key="1">
    <citation type="submission" date="2018-11" db="EMBL/GenBank/DDBJ databases">
        <title>Genome sequence of Saitozyma podzolica DSM 27192.</title>
        <authorList>
            <person name="Aliyu H."/>
            <person name="Gorte O."/>
            <person name="Ochsenreither K."/>
        </authorList>
    </citation>
    <scope>NUCLEOTIDE SEQUENCE [LARGE SCALE GENOMIC DNA]</scope>
    <source>
        <strain evidence="10 11">DSM 27192</strain>
    </source>
</reference>
<evidence type="ECO:0000259" key="9">
    <source>
        <dbReference type="Pfam" id="PF17833"/>
    </source>
</evidence>
<dbReference type="Proteomes" id="UP000279259">
    <property type="component" value="Unassembled WGS sequence"/>
</dbReference>
<evidence type="ECO:0000256" key="4">
    <source>
        <dbReference type="ARBA" id="ARBA00022884"/>
    </source>
</evidence>
<comment type="caution">
    <text evidence="10">The sequence shown here is derived from an EMBL/GenBank/DDBJ whole genome shotgun (WGS) entry which is preliminary data.</text>
</comment>
<comment type="subcellular location">
    <subcellularLocation>
        <location evidence="1">Nucleus</location>
        <location evidence="1">Nucleolus</location>
    </subcellularLocation>
</comment>
<gene>
    <name evidence="10" type="primary">NIP7_2</name>
    <name evidence="10" type="ORF">EHS25_007976</name>
</gene>
<dbReference type="GO" id="GO:0005730">
    <property type="term" value="C:nucleolus"/>
    <property type="evidence" value="ECO:0007669"/>
    <property type="project" value="UniProtKB-SubCell"/>
</dbReference>
<evidence type="ECO:0000313" key="10">
    <source>
        <dbReference type="EMBL" id="RSH79545.1"/>
    </source>
</evidence>
<evidence type="ECO:0000256" key="6">
    <source>
        <dbReference type="ARBA" id="ARBA00054591"/>
    </source>
</evidence>
<feature type="domain" description="UPF0113" evidence="8">
    <location>
        <begin position="102"/>
        <end position="189"/>
    </location>
</feature>
<dbReference type="InterPro" id="IPR015947">
    <property type="entry name" value="PUA-like_sf"/>
</dbReference>
<evidence type="ECO:0000259" key="8">
    <source>
        <dbReference type="Pfam" id="PF03657"/>
    </source>
</evidence>